<dbReference type="Gene3D" id="3.40.190.10">
    <property type="entry name" value="Periplasmic binding protein-like II"/>
    <property type="match status" value="2"/>
</dbReference>
<feature type="compositionally biased region" description="Polar residues" evidence="8">
    <location>
        <begin position="132"/>
        <end position="142"/>
    </location>
</feature>
<keyword evidence="6" id="KW-0456">Lyase</keyword>
<dbReference type="InterPro" id="IPR045865">
    <property type="entry name" value="ACT-like_dom_sf"/>
</dbReference>
<evidence type="ECO:0000256" key="8">
    <source>
        <dbReference type="SAM" id="MobiDB-lite"/>
    </source>
</evidence>
<dbReference type="FunFam" id="3.40.190.10:FF:000228">
    <property type="entry name" value="Chorismate mutase/prephenate dehydratase"/>
    <property type="match status" value="1"/>
</dbReference>
<dbReference type="Gene3D" id="3.30.70.260">
    <property type="match status" value="1"/>
</dbReference>
<evidence type="ECO:0000256" key="4">
    <source>
        <dbReference type="ARBA" id="ARBA00023141"/>
    </source>
</evidence>
<proteinExistence type="predicted"/>
<dbReference type="OrthoDB" id="983542at2759"/>
<keyword evidence="4" id="KW-0057">Aromatic amino acid biosynthesis</keyword>
<dbReference type="SUPFAM" id="SSF53850">
    <property type="entry name" value="Periplasmic binding protein-like II"/>
    <property type="match status" value="2"/>
</dbReference>
<dbReference type="InterPro" id="IPR001086">
    <property type="entry name" value="Preph_deHydtase"/>
</dbReference>
<evidence type="ECO:0000313" key="11">
    <source>
        <dbReference type="EMBL" id="KAF2115134.1"/>
    </source>
</evidence>
<evidence type="ECO:0000259" key="9">
    <source>
        <dbReference type="PROSITE" id="PS51171"/>
    </source>
</evidence>
<dbReference type="EMBL" id="ML977324">
    <property type="protein sequence ID" value="KAF2115134.1"/>
    <property type="molecule type" value="Genomic_DNA"/>
</dbReference>
<reference evidence="11" key="1">
    <citation type="journal article" date="2020" name="Stud. Mycol.">
        <title>101 Dothideomycetes genomes: a test case for predicting lifestyles and emergence of pathogens.</title>
        <authorList>
            <person name="Haridas S."/>
            <person name="Albert R."/>
            <person name="Binder M."/>
            <person name="Bloem J."/>
            <person name="Labutti K."/>
            <person name="Salamov A."/>
            <person name="Andreopoulos B."/>
            <person name="Baker S."/>
            <person name="Barry K."/>
            <person name="Bills G."/>
            <person name="Bluhm B."/>
            <person name="Cannon C."/>
            <person name="Castanera R."/>
            <person name="Culley D."/>
            <person name="Daum C."/>
            <person name="Ezra D."/>
            <person name="Gonzalez J."/>
            <person name="Henrissat B."/>
            <person name="Kuo A."/>
            <person name="Liang C."/>
            <person name="Lipzen A."/>
            <person name="Lutzoni F."/>
            <person name="Magnuson J."/>
            <person name="Mondo S."/>
            <person name="Nolan M."/>
            <person name="Ohm R."/>
            <person name="Pangilinan J."/>
            <person name="Park H.-J."/>
            <person name="Ramirez L."/>
            <person name="Alfaro M."/>
            <person name="Sun H."/>
            <person name="Tritt A."/>
            <person name="Yoshinaga Y."/>
            <person name="Zwiers L.-H."/>
            <person name="Turgeon B."/>
            <person name="Goodwin S."/>
            <person name="Spatafora J."/>
            <person name="Crous P."/>
            <person name="Grigoriev I."/>
        </authorList>
    </citation>
    <scope>NUCLEOTIDE SEQUENCE</scope>
    <source>
        <strain evidence="11">CBS 627.86</strain>
    </source>
</reference>
<evidence type="ECO:0000256" key="5">
    <source>
        <dbReference type="ARBA" id="ARBA00023222"/>
    </source>
</evidence>
<sequence length="375" mass="40445">MGESNGVNKPLVAFLGPKASYTHQATLDVFDEAKYILAPQIGIEDVFSAVQSGHAHRGVVPFENSSNGSVVFTLDLFADLYQKYPDILVCGEAYISVQHCLLGRDPGHHPHSLNQHVRPGLGLTNVKERESPLSSGAVTPTTKEPVPSKPRAAPLADLSKVKKIYSHPQAWGQCKSFLNTYLKSIERQDVSSTSKAAQLVADDESGTSAAISSIVAAKVCGLDILAKGIEDRSDNTTRFFVLQNRSPLSPSPSTSVSAGTHIPATEPPPQPCDPSPETENYKTLISFTVDHANPGALAHSLSVFEQFGLNLTSINTRPSGVENWNYIFFVEIKGRKLDGSAEGAVNKALLDLGKVCRGWRWLGSWENRLTAAGSR</sequence>
<name>A0A6A5Z7V9_9PLEO</name>
<feature type="domain" description="ACT" evidence="10">
    <location>
        <begin position="285"/>
        <end position="364"/>
    </location>
</feature>
<dbReference type="GO" id="GO:0004664">
    <property type="term" value="F:prephenate dehydratase activity"/>
    <property type="evidence" value="ECO:0007669"/>
    <property type="project" value="UniProtKB-EC"/>
</dbReference>
<feature type="compositionally biased region" description="Pro residues" evidence="8">
    <location>
        <begin position="265"/>
        <end position="274"/>
    </location>
</feature>
<evidence type="ECO:0000259" key="10">
    <source>
        <dbReference type="PROSITE" id="PS51671"/>
    </source>
</evidence>
<dbReference type="UniPathway" id="UPA00121">
    <property type="reaction ID" value="UER00345"/>
</dbReference>
<dbReference type="AlphaFoldDB" id="A0A6A5Z7V9"/>
<evidence type="ECO:0000256" key="1">
    <source>
        <dbReference type="ARBA" id="ARBA00004741"/>
    </source>
</evidence>
<dbReference type="PROSITE" id="PS51671">
    <property type="entry name" value="ACT"/>
    <property type="match status" value="1"/>
</dbReference>
<dbReference type="SUPFAM" id="SSF55021">
    <property type="entry name" value="ACT-like"/>
    <property type="match status" value="1"/>
</dbReference>
<keyword evidence="3" id="KW-0028">Amino-acid biosynthesis</keyword>
<dbReference type="Proteomes" id="UP000799770">
    <property type="component" value="Unassembled WGS sequence"/>
</dbReference>
<dbReference type="PIRSF" id="PIRSF001500">
    <property type="entry name" value="Chor_mut_pdt_Ppr"/>
    <property type="match status" value="1"/>
</dbReference>
<keyword evidence="5" id="KW-0584">Phenylalanine biosynthesis</keyword>
<dbReference type="InterPro" id="IPR002912">
    <property type="entry name" value="ACT_dom"/>
</dbReference>
<organism evidence="11 12">
    <name type="scientific">Lophiotrema nucula</name>
    <dbReference type="NCBI Taxonomy" id="690887"/>
    <lineage>
        <taxon>Eukaryota</taxon>
        <taxon>Fungi</taxon>
        <taxon>Dikarya</taxon>
        <taxon>Ascomycota</taxon>
        <taxon>Pezizomycotina</taxon>
        <taxon>Dothideomycetes</taxon>
        <taxon>Pleosporomycetidae</taxon>
        <taxon>Pleosporales</taxon>
        <taxon>Lophiotremataceae</taxon>
        <taxon>Lophiotrema</taxon>
    </lineage>
</organism>
<gene>
    <name evidence="11" type="ORF">BDV96DRAFT_646983</name>
</gene>
<dbReference type="PANTHER" id="PTHR21022">
    <property type="entry name" value="PREPHENATE DEHYDRATASE P PROTEIN"/>
    <property type="match status" value="1"/>
</dbReference>
<comment type="catalytic activity">
    <reaction evidence="7">
        <text>prephenate + H(+) = 3-phenylpyruvate + CO2 + H2O</text>
        <dbReference type="Rhea" id="RHEA:21648"/>
        <dbReference type="ChEBI" id="CHEBI:15377"/>
        <dbReference type="ChEBI" id="CHEBI:15378"/>
        <dbReference type="ChEBI" id="CHEBI:16526"/>
        <dbReference type="ChEBI" id="CHEBI:18005"/>
        <dbReference type="ChEBI" id="CHEBI:29934"/>
        <dbReference type="EC" id="4.2.1.51"/>
    </reaction>
</comment>
<feature type="region of interest" description="Disordered" evidence="8">
    <location>
        <begin position="129"/>
        <end position="151"/>
    </location>
</feature>
<dbReference type="GO" id="GO:0005737">
    <property type="term" value="C:cytoplasm"/>
    <property type="evidence" value="ECO:0007669"/>
    <property type="project" value="TreeGrafter"/>
</dbReference>
<dbReference type="PROSITE" id="PS51171">
    <property type="entry name" value="PREPHENATE_DEHYDR_3"/>
    <property type="match status" value="1"/>
</dbReference>
<evidence type="ECO:0000256" key="2">
    <source>
        <dbReference type="ARBA" id="ARBA00013147"/>
    </source>
</evidence>
<evidence type="ECO:0000256" key="3">
    <source>
        <dbReference type="ARBA" id="ARBA00022605"/>
    </source>
</evidence>
<protein>
    <recommendedName>
        <fullName evidence="2">prephenate dehydratase</fullName>
        <ecNumber evidence="2">4.2.1.51</ecNumber>
    </recommendedName>
</protein>
<feature type="domain" description="Prephenate dehydratase" evidence="9">
    <location>
        <begin position="11"/>
        <end position="244"/>
    </location>
</feature>
<accession>A0A6A5Z7V9</accession>
<keyword evidence="12" id="KW-1185">Reference proteome</keyword>
<dbReference type="CDD" id="cd04905">
    <property type="entry name" value="ACT_CM-PDT"/>
    <property type="match status" value="1"/>
</dbReference>
<evidence type="ECO:0000313" key="12">
    <source>
        <dbReference type="Proteomes" id="UP000799770"/>
    </source>
</evidence>
<dbReference type="GO" id="GO:0009094">
    <property type="term" value="P:L-phenylalanine biosynthetic process"/>
    <property type="evidence" value="ECO:0007669"/>
    <property type="project" value="UniProtKB-UniPathway"/>
</dbReference>
<feature type="region of interest" description="Disordered" evidence="8">
    <location>
        <begin position="246"/>
        <end position="278"/>
    </location>
</feature>
<dbReference type="PANTHER" id="PTHR21022:SF19">
    <property type="entry name" value="PREPHENATE DEHYDRATASE-RELATED"/>
    <property type="match status" value="1"/>
</dbReference>
<dbReference type="Pfam" id="PF00800">
    <property type="entry name" value="PDT"/>
    <property type="match status" value="2"/>
</dbReference>
<dbReference type="InterPro" id="IPR008242">
    <property type="entry name" value="Chor_mutase/pphenate_deHydtase"/>
</dbReference>
<dbReference type="FunFam" id="3.40.190.10:FF:000034">
    <property type="entry name" value="Chorismate mutase/prephenate dehydratase"/>
    <property type="match status" value="1"/>
</dbReference>
<evidence type="ECO:0000256" key="6">
    <source>
        <dbReference type="ARBA" id="ARBA00023239"/>
    </source>
</evidence>
<dbReference type="CDD" id="cd13532">
    <property type="entry name" value="PBP2_PDT_like"/>
    <property type="match status" value="1"/>
</dbReference>
<evidence type="ECO:0000256" key="7">
    <source>
        <dbReference type="ARBA" id="ARBA00047848"/>
    </source>
</evidence>
<feature type="compositionally biased region" description="Low complexity" evidence="8">
    <location>
        <begin position="246"/>
        <end position="257"/>
    </location>
</feature>
<dbReference type="EC" id="4.2.1.51" evidence="2"/>
<comment type="pathway">
    <text evidence="1">Amino-acid biosynthesis; L-phenylalanine biosynthesis; phenylpyruvate from prephenate: step 1/1.</text>
</comment>